<evidence type="ECO:0000313" key="1">
    <source>
        <dbReference type="EMBL" id="MCC2614839.1"/>
    </source>
</evidence>
<name>A0ABS8G2W4_9ALTE</name>
<proteinExistence type="predicted"/>
<dbReference type="RefSeq" id="WP_229156754.1">
    <property type="nucleotide sequence ID" value="NZ_JAJEWP010000001.1"/>
</dbReference>
<keyword evidence="2" id="KW-1185">Reference proteome</keyword>
<accession>A0ABS8G2W4</accession>
<protein>
    <submittedName>
        <fullName evidence="1">DUF2789 domain-containing protein</fullName>
    </submittedName>
</protein>
<gene>
    <name evidence="1" type="ORF">LJ739_01125</name>
</gene>
<dbReference type="EMBL" id="JAJEWP010000001">
    <property type="protein sequence ID" value="MCC2614839.1"/>
    <property type="molecule type" value="Genomic_DNA"/>
</dbReference>
<comment type="caution">
    <text evidence="1">The sequence shown here is derived from an EMBL/GenBank/DDBJ whole genome shotgun (WGS) entry which is preliminary data.</text>
</comment>
<dbReference type="Proteomes" id="UP001520878">
    <property type="component" value="Unassembled WGS sequence"/>
</dbReference>
<dbReference type="InterPro" id="IPR038086">
    <property type="entry name" value="DUF2789_sf"/>
</dbReference>
<sequence>MNATTPSLSDLFGQLGLASDSAAIDRFIERHRPLDSSTHIQDAPFWSEAQASFIQGSLVEDAEWAEVIDQLNMRLR</sequence>
<organism evidence="1 2">
    <name type="scientific">Fluctibacter halophilus</name>
    <dbReference type="NCBI Taxonomy" id="226011"/>
    <lineage>
        <taxon>Bacteria</taxon>
        <taxon>Pseudomonadati</taxon>
        <taxon>Pseudomonadota</taxon>
        <taxon>Gammaproteobacteria</taxon>
        <taxon>Alteromonadales</taxon>
        <taxon>Alteromonadaceae</taxon>
        <taxon>Fluctibacter</taxon>
    </lineage>
</organism>
<reference evidence="1 2" key="1">
    <citation type="submission" date="2021-10" db="EMBL/GenBank/DDBJ databases">
        <title>Draft genome of Aestuariibacter halophilus JC2043.</title>
        <authorList>
            <person name="Emsley S.A."/>
            <person name="Pfannmuller K.M."/>
            <person name="Ushijima B."/>
            <person name="Saw J.H."/>
            <person name="Videau P."/>
        </authorList>
    </citation>
    <scope>NUCLEOTIDE SEQUENCE [LARGE SCALE GENOMIC DNA]</scope>
    <source>
        <strain evidence="1 2">JC2043</strain>
    </source>
</reference>
<dbReference type="Pfam" id="PF10982">
    <property type="entry name" value="DUF2789"/>
    <property type="match status" value="1"/>
</dbReference>
<evidence type="ECO:0000313" key="2">
    <source>
        <dbReference type="Proteomes" id="UP001520878"/>
    </source>
</evidence>
<dbReference type="InterPro" id="IPR021250">
    <property type="entry name" value="DUF2789"/>
</dbReference>
<dbReference type="Gene3D" id="1.10.10.1130">
    <property type="entry name" value="Uncharacterised protein PF10982, DUF2789"/>
    <property type="match status" value="1"/>
</dbReference>